<dbReference type="PRINTS" id="PR00465">
    <property type="entry name" value="EP450IV"/>
</dbReference>
<keyword evidence="7 14" id="KW-0479">Metal-binding</keyword>
<dbReference type="CDD" id="cd11056">
    <property type="entry name" value="CYP6-like"/>
    <property type="match status" value="1"/>
</dbReference>
<evidence type="ECO:0000256" key="2">
    <source>
        <dbReference type="ARBA" id="ARBA00003690"/>
    </source>
</evidence>
<keyword evidence="6 14" id="KW-0349">Heme</keyword>
<evidence type="ECO:0000256" key="3">
    <source>
        <dbReference type="ARBA" id="ARBA00004174"/>
    </source>
</evidence>
<evidence type="ECO:0000256" key="6">
    <source>
        <dbReference type="ARBA" id="ARBA00022617"/>
    </source>
</evidence>
<dbReference type="InterPro" id="IPR050476">
    <property type="entry name" value="Insect_CytP450_Detox"/>
</dbReference>
<keyword evidence="13" id="KW-0472">Membrane</keyword>
<keyword evidence="8" id="KW-0256">Endoplasmic reticulum</keyword>
<dbReference type="PROSITE" id="PS00086">
    <property type="entry name" value="CYTOCHROME_P450"/>
    <property type="match status" value="1"/>
</dbReference>
<dbReference type="GO" id="GO:0020037">
    <property type="term" value="F:heme binding"/>
    <property type="evidence" value="ECO:0007669"/>
    <property type="project" value="InterPro"/>
</dbReference>
<evidence type="ECO:0000256" key="13">
    <source>
        <dbReference type="ARBA" id="ARBA00023136"/>
    </source>
</evidence>
<dbReference type="InterPro" id="IPR001128">
    <property type="entry name" value="Cyt_P450"/>
</dbReference>
<evidence type="ECO:0000256" key="7">
    <source>
        <dbReference type="ARBA" id="ARBA00022723"/>
    </source>
</evidence>
<dbReference type="GO" id="GO:0005789">
    <property type="term" value="C:endoplasmic reticulum membrane"/>
    <property type="evidence" value="ECO:0007669"/>
    <property type="project" value="UniProtKB-SubCell"/>
</dbReference>
<keyword evidence="10 15" id="KW-0560">Oxidoreductase</keyword>
<evidence type="ECO:0000256" key="15">
    <source>
        <dbReference type="RuleBase" id="RU000461"/>
    </source>
</evidence>
<dbReference type="PRINTS" id="PR00385">
    <property type="entry name" value="P450"/>
</dbReference>
<dbReference type="AlphaFoldDB" id="B8RBV1"/>
<protein>
    <submittedName>
        <fullName evidence="16">CYP9T1</fullName>
    </submittedName>
</protein>
<dbReference type="BRENDA" id="1.14.14.31">
    <property type="organism ID" value="14161"/>
</dbReference>
<evidence type="ECO:0000256" key="1">
    <source>
        <dbReference type="ARBA" id="ARBA00001971"/>
    </source>
</evidence>
<keyword evidence="12 15" id="KW-0503">Monooxygenase</keyword>
<dbReference type="InterPro" id="IPR036396">
    <property type="entry name" value="Cyt_P450_sf"/>
</dbReference>
<dbReference type="GO" id="GO:0005506">
    <property type="term" value="F:iron ion binding"/>
    <property type="evidence" value="ECO:0007669"/>
    <property type="project" value="InterPro"/>
</dbReference>
<comment type="similarity">
    <text evidence="5 15">Belongs to the cytochrome P450 family.</text>
</comment>
<evidence type="ECO:0000256" key="9">
    <source>
        <dbReference type="ARBA" id="ARBA00022848"/>
    </source>
</evidence>
<organism evidence="16">
    <name type="scientific">Ips confusus</name>
    <dbReference type="NCBI Taxonomy" id="102829"/>
    <lineage>
        <taxon>Eukaryota</taxon>
        <taxon>Metazoa</taxon>
        <taxon>Ecdysozoa</taxon>
        <taxon>Arthropoda</taxon>
        <taxon>Hexapoda</taxon>
        <taxon>Insecta</taxon>
        <taxon>Pterygota</taxon>
        <taxon>Neoptera</taxon>
        <taxon>Endopterygota</taxon>
        <taxon>Coleoptera</taxon>
        <taxon>Polyphaga</taxon>
        <taxon>Cucujiformia</taxon>
        <taxon>Curculionidae</taxon>
        <taxon>Scolytinae</taxon>
        <taxon>Ips</taxon>
    </lineage>
</organism>
<keyword evidence="11 14" id="KW-0408">Iron</keyword>
<proteinExistence type="evidence at transcript level"/>
<name>B8RBV1_9CUCU</name>
<dbReference type="SUPFAM" id="SSF48264">
    <property type="entry name" value="Cytochrome P450"/>
    <property type="match status" value="1"/>
</dbReference>
<dbReference type="GO" id="GO:0016705">
    <property type="term" value="F:oxidoreductase activity, acting on paired donors, with incorporation or reduction of molecular oxygen"/>
    <property type="evidence" value="ECO:0007669"/>
    <property type="project" value="InterPro"/>
</dbReference>
<evidence type="ECO:0000256" key="10">
    <source>
        <dbReference type="ARBA" id="ARBA00023002"/>
    </source>
</evidence>
<comment type="cofactor">
    <cofactor evidence="1 14">
        <name>heme</name>
        <dbReference type="ChEBI" id="CHEBI:30413"/>
    </cofactor>
</comment>
<dbReference type="Gene3D" id="1.10.630.10">
    <property type="entry name" value="Cytochrome P450"/>
    <property type="match status" value="1"/>
</dbReference>
<dbReference type="PANTHER" id="PTHR24292">
    <property type="entry name" value="CYTOCHROME P450"/>
    <property type="match status" value="1"/>
</dbReference>
<evidence type="ECO:0000256" key="4">
    <source>
        <dbReference type="ARBA" id="ARBA00004406"/>
    </source>
</evidence>
<evidence type="ECO:0000256" key="5">
    <source>
        <dbReference type="ARBA" id="ARBA00010617"/>
    </source>
</evidence>
<comment type="subcellular location">
    <subcellularLocation>
        <location evidence="4">Endoplasmic reticulum membrane</location>
        <topology evidence="4">Peripheral membrane protein</topology>
    </subcellularLocation>
    <subcellularLocation>
        <location evidence="3">Microsome membrane</location>
        <topology evidence="3">Peripheral membrane protein</topology>
    </subcellularLocation>
</comment>
<evidence type="ECO:0000256" key="12">
    <source>
        <dbReference type="ARBA" id="ARBA00023033"/>
    </source>
</evidence>
<accession>B8RBV1</accession>
<sequence length="532" mass="60852">MLVGLVLVAVLALLFYYQFVRPLNHFTKMGVKQTNTALPIFGDRWGVELRLDKSYFDLIKRVYFSCDKDDRFVGLYNFTRPILFIRDPQLIKELGIKHFDSFNHRIPHIDPDSDPLWAANLTQIKGERWKEMRQSLSGSFTSSKMKFIFELLNKSCTQFAEHYAAANGPTEVDMNDVSAMLTTDSIASSAYGIEVNSFKDPDNLFFMMSKNILNLTTLRSQIKVLLTTICPFLLRIFKVGLFDKSVTDNISKIVEDTIAVREKTGFVRPDMINVLLETRKVAKTNTAEDNTMETGYATAKESTALDKQKVKKRPLTNFEIASQAFVFFFAGQSSNTTSITFTFYELAVNPDVQERLRADIKETHKKNGNKVTYESVLGIKYLDMVVSESLRKWSPIVNFDRVCTKDFTIEPVRPGEKPIHMKRGDCIGIVPSCIQRDPKYFPNPDVFDPERFSEENIHKIVPYTYIPFGLGPRNCIGSRYALLQTKLAVYHILLNCKIVPSSRTPVPMKTGFNWFLLHPENGLHLAFEPLKE</sequence>
<comment type="function">
    <text evidence="2">May be involved in the metabolism of insect hormones and in the breakdown of synthetic insecticides.</text>
</comment>
<dbReference type="InterPro" id="IPR002403">
    <property type="entry name" value="Cyt_P450_E_grp-IV"/>
</dbReference>
<dbReference type="FunFam" id="1.10.630.10:FF:000042">
    <property type="entry name" value="Cytochrome P450"/>
    <property type="match status" value="1"/>
</dbReference>
<reference evidence="16" key="1">
    <citation type="journal article" date="2008" name="J. Chem. Ecol.">
        <title>Myrcene hydroxylases do not determine enantiomeric composition of pheromonal ipsdienol in Ips spp.</title>
        <authorList>
            <person name="Sandstrom P."/>
            <person name="Ginzel M.D."/>
            <person name="Bearfield J.C."/>
            <person name="Welch W.H."/>
            <person name="Blomquist G.J."/>
            <person name="Tittiger C."/>
        </authorList>
    </citation>
    <scope>NUCLEOTIDE SEQUENCE</scope>
</reference>
<dbReference type="PANTHER" id="PTHR24292:SF54">
    <property type="entry name" value="CYP9F3-RELATED"/>
    <property type="match status" value="1"/>
</dbReference>
<evidence type="ECO:0000256" key="14">
    <source>
        <dbReference type="PIRSR" id="PIRSR602403-1"/>
    </source>
</evidence>
<dbReference type="Pfam" id="PF00067">
    <property type="entry name" value="p450"/>
    <property type="match status" value="1"/>
</dbReference>
<evidence type="ECO:0000256" key="8">
    <source>
        <dbReference type="ARBA" id="ARBA00022824"/>
    </source>
</evidence>
<keyword evidence="9" id="KW-0492">Microsome</keyword>
<dbReference type="EMBL" id="EU915209">
    <property type="protein sequence ID" value="ACK37844.1"/>
    <property type="molecule type" value="mRNA"/>
</dbReference>
<dbReference type="GO" id="GO:0004497">
    <property type="term" value="F:monooxygenase activity"/>
    <property type="evidence" value="ECO:0007669"/>
    <property type="project" value="UniProtKB-KW"/>
</dbReference>
<evidence type="ECO:0000313" key="16">
    <source>
        <dbReference type="EMBL" id="ACK37844.1"/>
    </source>
</evidence>
<feature type="binding site" description="axial binding residue" evidence="14">
    <location>
        <position position="475"/>
    </location>
    <ligand>
        <name>heme</name>
        <dbReference type="ChEBI" id="CHEBI:30413"/>
    </ligand>
    <ligandPart>
        <name>Fe</name>
        <dbReference type="ChEBI" id="CHEBI:18248"/>
    </ligandPart>
</feature>
<evidence type="ECO:0000256" key="11">
    <source>
        <dbReference type="ARBA" id="ARBA00023004"/>
    </source>
</evidence>
<dbReference type="InterPro" id="IPR017972">
    <property type="entry name" value="Cyt_P450_CS"/>
</dbReference>